<gene>
    <name evidence="2" type="ORF">SAMN05216258_1309</name>
</gene>
<evidence type="ECO:0000313" key="2">
    <source>
        <dbReference type="EMBL" id="SFJ29925.1"/>
    </source>
</evidence>
<evidence type="ECO:0000313" key="3">
    <source>
        <dbReference type="Proteomes" id="UP000199377"/>
    </source>
</evidence>
<dbReference type="STRING" id="1114924.SAMN05216258_1309"/>
<dbReference type="RefSeq" id="WP_092866353.1">
    <property type="nucleotide sequence ID" value="NZ_FOQH01000030.1"/>
</dbReference>
<organism evidence="2 3">
    <name type="scientific">Albimonas pacifica</name>
    <dbReference type="NCBI Taxonomy" id="1114924"/>
    <lineage>
        <taxon>Bacteria</taxon>
        <taxon>Pseudomonadati</taxon>
        <taxon>Pseudomonadota</taxon>
        <taxon>Alphaproteobacteria</taxon>
        <taxon>Rhodobacterales</taxon>
        <taxon>Paracoccaceae</taxon>
        <taxon>Albimonas</taxon>
    </lineage>
</organism>
<dbReference type="Proteomes" id="UP000199377">
    <property type="component" value="Unassembled WGS sequence"/>
</dbReference>
<evidence type="ECO:0000256" key="1">
    <source>
        <dbReference type="SAM" id="SignalP"/>
    </source>
</evidence>
<keyword evidence="3" id="KW-1185">Reference proteome</keyword>
<sequence>MLRPIALAALLAYAAPAAQAHMAGHGTLDEDQILVVASLRNDAERPVLYLLIAGDGGAMDASFTGVFPVCLRAGQVGRSGLC</sequence>
<feature type="signal peptide" evidence="1">
    <location>
        <begin position="1"/>
        <end position="20"/>
    </location>
</feature>
<protein>
    <submittedName>
        <fullName evidence="2">Uncharacterized protein</fullName>
    </submittedName>
</protein>
<accession>A0A1I3Q8E6</accession>
<dbReference type="EMBL" id="FOQH01000030">
    <property type="protein sequence ID" value="SFJ29925.1"/>
    <property type="molecule type" value="Genomic_DNA"/>
</dbReference>
<dbReference type="AlphaFoldDB" id="A0A1I3Q8E6"/>
<reference evidence="2 3" key="1">
    <citation type="submission" date="2016-10" db="EMBL/GenBank/DDBJ databases">
        <authorList>
            <person name="de Groot N.N."/>
        </authorList>
    </citation>
    <scope>NUCLEOTIDE SEQUENCE [LARGE SCALE GENOMIC DNA]</scope>
    <source>
        <strain evidence="2 3">CGMCC 1.11030</strain>
    </source>
</reference>
<keyword evidence="1" id="KW-0732">Signal</keyword>
<proteinExistence type="predicted"/>
<feature type="chain" id="PRO_5011583841" evidence="1">
    <location>
        <begin position="21"/>
        <end position="82"/>
    </location>
</feature>
<name>A0A1I3Q8E6_9RHOB</name>